<sequence length="81" mass="9141">MTPFIIGSARFARPAGWSRGHLRLQEVPKLGVPFGIGLFQFLPMGPVPCYSQPEWFRCLFQVIFPSPDLMTPTSFADSWLP</sequence>
<gene>
    <name evidence="1" type="ORF">EVAR_26558_1</name>
</gene>
<evidence type="ECO:0000313" key="1">
    <source>
        <dbReference type="EMBL" id="GBP46113.1"/>
    </source>
</evidence>
<dbReference type="AlphaFoldDB" id="A0A4C1W531"/>
<comment type="caution">
    <text evidence="1">The sequence shown here is derived from an EMBL/GenBank/DDBJ whole genome shotgun (WGS) entry which is preliminary data.</text>
</comment>
<organism evidence="1 2">
    <name type="scientific">Eumeta variegata</name>
    <name type="common">Bagworm moth</name>
    <name type="synonym">Eumeta japonica</name>
    <dbReference type="NCBI Taxonomy" id="151549"/>
    <lineage>
        <taxon>Eukaryota</taxon>
        <taxon>Metazoa</taxon>
        <taxon>Ecdysozoa</taxon>
        <taxon>Arthropoda</taxon>
        <taxon>Hexapoda</taxon>
        <taxon>Insecta</taxon>
        <taxon>Pterygota</taxon>
        <taxon>Neoptera</taxon>
        <taxon>Endopterygota</taxon>
        <taxon>Lepidoptera</taxon>
        <taxon>Glossata</taxon>
        <taxon>Ditrysia</taxon>
        <taxon>Tineoidea</taxon>
        <taxon>Psychidae</taxon>
        <taxon>Oiketicinae</taxon>
        <taxon>Eumeta</taxon>
    </lineage>
</organism>
<name>A0A4C1W531_EUMVA</name>
<keyword evidence="2" id="KW-1185">Reference proteome</keyword>
<dbReference type="Proteomes" id="UP000299102">
    <property type="component" value="Unassembled WGS sequence"/>
</dbReference>
<accession>A0A4C1W531</accession>
<evidence type="ECO:0000313" key="2">
    <source>
        <dbReference type="Proteomes" id="UP000299102"/>
    </source>
</evidence>
<reference evidence="1 2" key="1">
    <citation type="journal article" date="2019" name="Commun. Biol.">
        <title>The bagworm genome reveals a unique fibroin gene that provides high tensile strength.</title>
        <authorList>
            <person name="Kono N."/>
            <person name="Nakamura H."/>
            <person name="Ohtoshi R."/>
            <person name="Tomita M."/>
            <person name="Numata K."/>
            <person name="Arakawa K."/>
        </authorList>
    </citation>
    <scope>NUCLEOTIDE SEQUENCE [LARGE SCALE GENOMIC DNA]</scope>
</reference>
<dbReference type="EMBL" id="BGZK01000477">
    <property type="protein sequence ID" value="GBP46113.1"/>
    <property type="molecule type" value="Genomic_DNA"/>
</dbReference>
<proteinExistence type="predicted"/>
<protein>
    <submittedName>
        <fullName evidence="1">Uncharacterized protein</fullName>
    </submittedName>
</protein>